<evidence type="ECO:0000259" key="1">
    <source>
        <dbReference type="Pfam" id="PF13467"/>
    </source>
</evidence>
<protein>
    <submittedName>
        <fullName evidence="2">Ribbon-helix-helix domain-containing protein</fullName>
    </submittedName>
</protein>
<proteinExistence type="predicted"/>
<dbReference type="InterPro" id="IPR027373">
    <property type="entry name" value="RHH_dom"/>
</dbReference>
<dbReference type="OrthoDB" id="7477016at2"/>
<gene>
    <name evidence="2" type="ORF">FJQ54_12175</name>
</gene>
<comment type="caution">
    <text evidence="2">The sequence shown here is derived from an EMBL/GenBank/DDBJ whole genome shotgun (WGS) entry which is preliminary data.</text>
</comment>
<dbReference type="EMBL" id="VFSU01000028">
    <property type="protein sequence ID" value="TPE60160.1"/>
    <property type="molecule type" value="Genomic_DNA"/>
</dbReference>
<keyword evidence="3" id="KW-1185">Reference proteome</keyword>
<organism evidence="2 3">
    <name type="scientific">Sandaracinobacter neustonicus</name>
    <dbReference type="NCBI Taxonomy" id="1715348"/>
    <lineage>
        <taxon>Bacteria</taxon>
        <taxon>Pseudomonadati</taxon>
        <taxon>Pseudomonadota</taxon>
        <taxon>Alphaproteobacteria</taxon>
        <taxon>Sphingomonadales</taxon>
        <taxon>Sphingosinicellaceae</taxon>
        <taxon>Sandaracinobacter</taxon>
    </lineage>
</organism>
<dbReference type="InterPro" id="IPR038268">
    <property type="entry name" value="RHH_sf"/>
</dbReference>
<name>A0A501XHZ5_9SPHN</name>
<dbReference type="Pfam" id="PF13467">
    <property type="entry name" value="RHH_4"/>
    <property type="match status" value="1"/>
</dbReference>
<evidence type="ECO:0000313" key="3">
    <source>
        <dbReference type="Proteomes" id="UP000319897"/>
    </source>
</evidence>
<sequence length="68" mass="7438">MLKKRSFTIQGHRTSVALEPEFWAAFDAAVAADNITPTGWITALDEARSTPLASAIRVELLRRAGNRA</sequence>
<dbReference type="AlphaFoldDB" id="A0A501XHZ5"/>
<dbReference type="Proteomes" id="UP000319897">
    <property type="component" value="Unassembled WGS sequence"/>
</dbReference>
<reference evidence="2 3" key="1">
    <citation type="submission" date="2019-06" db="EMBL/GenBank/DDBJ databases">
        <authorList>
            <person name="Lee I."/>
            <person name="Jang G.I."/>
            <person name="Hwang C.Y."/>
        </authorList>
    </citation>
    <scope>NUCLEOTIDE SEQUENCE [LARGE SCALE GENOMIC DNA]</scope>
    <source>
        <strain evidence="2 3">PAMC 28131</strain>
    </source>
</reference>
<dbReference type="Gene3D" id="1.10.3990.20">
    <property type="entry name" value="protein bp1543"/>
    <property type="match status" value="1"/>
</dbReference>
<feature type="domain" description="Ribbon-helix-helix" evidence="1">
    <location>
        <begin position="3"/>
        <end position="62"/>
    </location>
</feature>
<accession>A0A501XHZ5</accession>
<dbReference type="RefSeq" id="WP_140928686.1">
    <property type="nucleotide sequence ID" value="NZ_VFSU01000028.1"/>
</dbReference>
<evidence type="ECO:0000313" key="2">
    <source>
        <dbReference type="EMBL" id="TPE60160.1"/>
    </source>
</evidence>